<keyword evidence="2" id="KW-1185">Reference proteome</keyword>
<sequence>MTLYKLDICLAAFDDECRLIQSSRSIPPNVHTYMEILRGTFSNATTLSSGGDECVCGQTAKVWNLFGKQSQSVISRDPTRLGDSQRGERGISTDVMPFGCTKLETENKTGGVKIAKK</sequence>
<protein>
    <submittedName>
        <fullName evidence="1">Uncharacterized protein</fullName>
    </submittedName>
</protein>
<dbReference type="EMBL" id="JACVVK020000017">
    <property type="protein sequence ID" value="KAK7504014.1"/>
    <property type="molecule type" value="Genomic_DNA"/>
</dbReference>
<feature type="non-terminal residue" evidence="1">
    <location>
        <position position="117"/>
    </location>
</feature>
<accession>A0ABD0LWN9</accession>
<reference evidence="1 2" key="1">
    <citation type="journal article" date="2023" name="Sci. Data">
        <title>Genome assembly of the Korean intertidal mud-creeper Batillaria attramentaria.</title>
        <authorList>
            <person name="Patra A.K."/>
            <person name="Ho P.T."/>
            <person name="Jun S."/>
            <person name="Lee S.J."/>
            <person name="Kim Y."/>
            <person name="Won Y.J."/>
        </authorList>
    </citation>
    <scope>NUCLEOTIDE SEQUENCE [LARGE SCALE GENOMIC DNA]</scope>
    <source>
        <strain evidence="1">Wonlab-2016</strain>
    </source>
</reference>
<comment type="caution">
    <text evidence="1">The sequence shown here is derived from an EMBL/GenBank/DDBJ whole genome shotgun (WGS) entry which is preliminary data.</text>
</comment>
<dbReference type="Proteomes" id="UP001519460">
    <property type="component" value="Unassembled WGS sequence"/>
</dbReference>
<name>A0ABD0LWN9_9CAEN</name>
<proteinExistence type="predicted"/>
<evidence type="ECO:0000313" key="1">
    <source>
        <dbReference type="EMBL" id="KAK7504014.1"/>
    </source>
</evidence>
<evidence type="ECO:0000313" key="2">
    <source>
        <dbReference type="Proteomes" id="UP001519460"/>
    </source>
</evidence>
<organism evidence="1 2">
    <name type="scientific">Batillaria attramentaria</name>
    <dbReference type="NCBI Taxonomy" id="370345"/>
    <lineage>
        <taxon>Eukaryota</taxon>
        <taxon>Metazoa</taxon>
        <taxon>Spiralia</taxon>
        <taxon>Lophotrochozoa</taxon>
        <taxon>Mollusca</taxon>
        <taxon>Gastropoda</taxon>
        <taxon>Caenogastropoda</taxon>
        <taxon>Sorbeoconcha</taxon>
        <taxon>Cerithioidea</taxon>
        <taxon>Batillariidae</taxon>
        <taxon>Batillaria</taxon>
    </lineage>
</organism>
<gene>
    <name evidence="1" type="ORF">BaRGS_00004746</name>
</gene>
<dbReference type="AlphaFoldDB" id="A0ABD0LWN9"/>